<evidence type="ECO:0000313" key="1">
    <source>
        <dbReference type="EMBL" id="MBE6832216.1"/>
    </source>
</evidence>
<sequence>MTFDYIERNGLLYPNIVIEDADRIETLGKYGKLRLEYLHSQKPQMYRELLITGKLAEHCECIETLAFQLSEQIHQFYISQHSLPEDDFWTRASAYSTA</sequence>
<name>A0A928Q2U7_9FIRM</name>
<proteinExistence type="predicted"/>
<dbReference type="EMBL" id="SVNY01000001">
    <property type="protein sequence ID" value="MBE6832216.1"/>
    <property type="molecule type" value="Genomic_DNA"/>
</dbReference>
<accession>A0A928Q2U7</accession>
<organism evidence="1 2">
    <name type="scientific">Faecalispora sporosphaeroides</name>
    <dbReference type="NCBI Taxonomy" id="1549"/>
    <lineage>
        <taxon>Bacteria</taxon>
        <taxon>Bacillati</taxon>
        <taxon>Bacillota</taxon>
        <taxon>Clostridia</taxon>
        <taxon>Eubacteriales</taxon>
        <taxon>Oscillospiraceae</taxon>
        <taxon>Faecalispora</taxon>
    </lineage>
</organism>
<dbReference type="InterPro" id="IPR026989">
    <property type="entry name" value="TnpV"/>
</dbReference>
<gene>
    <name evidence="1" type="ORF">E7512_01300</name>
</gene>
<dbReference type="AlphaFoldDB" id="A0A928Q2U7"/>
<reference evidence="1" key="1">
    <citation type="submission" date="2019-04" db="EMBL/GenBank/DDBJ databases">
        <title>Evolution of Biomass-Degrading Anaerobic Consortia Revealed by Metagenomics.</title>
        <authorList>
            <person name="Peng X."/>
        </authorList>
    </citation>
    <scope>NUCLEOTIDE SEQUENCE</scope>
    <source>
        <strain evidence="1">SIG551</strain>
    </source>
</reference>
<dbReference type="Proteomes" id="UP000754750">
    <property type="component" value="Unassembled WGS sequence"/>
</dbReference>
<protein>
    <submittedName>
        <fullName evidence="1">TnpV protein</fullName>
    </submittedName>
</protein>
<comment type="caution">
    <text evidence="1">The sequence shown here is derived from an EMBL/GenBank/DDBJ whole genome shotgun (WGS) entry which is preliminary data.</text>
</comment>
<dbReference type="Pfam" id="PF14198">
    <property type="entry name" value="TnpV"/>
    <property type="match status" value="1"/>
</dbReference>
<dbReference type="RefSeq" id="WP_326839756.1">
    <property type="nucleotide sequence ID" value="NZ_SVNY01000001.1"/>
</dbReference>
<evidence type="ECO:0000313" key="2">
    <source>
        <dbReference type="Proteomes" id="UP000754750"/>
    </source>
</evidence>